<dbReference type="Pfam" id="PF01636">
    <property type="entry name" value="APH"/>
    <property type="match status" value="1"/>
</dbReference>
<organism evidence="2 3">
    <name type="scientific">Ruegeria aquimaris</name>
    <dbReference type="NCBI Taxonomy" id="2984333"/>
    <lineage>
        <taxon>Bacteria</taxon>
        <taxon>Pseudomonadati</taxon>
        <taxon>Pseudomonadota</taxon>
        <taxon>Alphaproteobacteria</taxon>
        <taxon>Rhodobacterales</taxon>
        <taxon>Roseobacteraceae</taxon>
        <taxon>Ruegeria</taxon>
    </lineage>
</organism>
<keyword evidence="3" id="KW-1185">Reference proteome</keyword>
<feature type="domain" description="Aminoglycoside phosphotransferase" evidence="1">
    <location>
        <begin position="16"/>
        <end position="225"/>
    </location>
</feature>
<gene>
    <name evidence="2" type="ORF">OE747_04965</name>
</gene>
<dbReference type="SUPFAM" id="SSF56112">
    <property type="entry name" value="Protein kinase-like (PK-like)"/>
    <property type="match status" value="1"/>
</dbReference>
<comment type="caution">
    <text evidence="2">The sequence shown here is derived from an EMBL/GenBank/DDBJ whole genome shotgun (WGS) entry which is preliminary data.</text>
</comment>
<dbReference type="InterPro" id="IPR011009">
    <property type="entry name" value="Kinase-like_dom_sf"/>
</dbReference>
<dbReference type="EMBL" id="JAOWLB010000002">
    <property type="protein sequence ID" value="MCV2887680.1"/>
    <property type="molecule type" value="Genomic_DNA"/>
</dbReference>
<accession>A0ABT3AG65</accession>
<name>A0ABT3AG65_9RHOB</name>
<reference evidence="2 3" key="1">
    <citation type="submission" date="2022-10" db="EMBL/GenBank/DDBJ databases">
        <title>Ruegeria sp. nov., isolated from ocean surface sediments.</title>
        <authorList>
            <person name="He W."/>
            <person name="Xue H.-P."/>
            <person name="Zhang D.-F."/>
        </authorList>
    </citation>
    <scope>NUCLEOTIDE SEQUENCE [LARGE SCALE GENOMIC DNA]</scope>
    <source>
        <strain evidence="2 3">XHP0148</strain>
    </source>
</reference>
<dbReference type="Proteomes" id="UP001320899">
    <property type="component" value="Unassembled WGS sequence"/>
</dbReference>
<evidence type="ECO:0000313" key="3">
    <source>
        <dbReference type="Proteomes" id="UP001320899"/>
    </source>
</evidence>
<evidence type="ECO:0000313" key="2">
    <source>
        <dbReference type="EMBL" id="MCV2887680.1"/>
    </source>
</evidence>
<sequence length="273" mass="30358">MRARGLSGASDSFETLYGGRTNRVWRLHGRDGDLVLKLYRTDFLNPLFRNDPVSERACLERLAETGLTPRLRASGEFAEQAWALYDHAPGTPWRNDTQRAAQAMARLHALNTDLDLPRGCNGSRDLLAHAERILALCGAEPRVELERLRPAGEVIPPGRSCLIHGDPVPGNILLDANGVVLIDWQCPAIGDPVEDIAIFLSPAMQHVYRGKPLTGAEERSFLATYSDPAVTDRYQALKPFFHWRMAAYCLWRAQNGAPDYAPAYRLEVAALTE</sequence>
<proteinExistence type="predicted"/>
<dbReference type="RefSeq" id="WP_263827496.1">
    <property type="nucleotide sequence ID" value="NZ_JAOWLB010000002.1"/>
</dbReference>
<dbReference type="PANTHER" id="PTHR21310">
    <property type="entry name" value="AMINOGLYCOSIDE PHOSPHOTRANSFERASE-RELATED-RELATED"/>
    <property type="match status" value="1"/>
</dbReference>
<dbReference type="InterPro" id="IPR051678">
    <property type="entry name" value="AGP_Transferase"/>
</dbReference>
<evidence type="ECO:0000259" key="1">
    <source>
        <dbReference type="Pfam" id="PF01636"/>
    </source>
</evidence>
<protein>
    <submittedName>
        <fullName evidence="2">Aminoglycoside phosphotransferase family protein</fullName>
    </submittedName>
</protein>
<dbReference type="InterPro" id="IPR002575">
    <property type="entry name" value="Aminoglycoside_PTrfase"/>
</dbReference>
<dbReference type="Gene3D" id="3.90.1200.10">
    <property type="match status" value="1"/>
</dbReference>